<accession>Q7F0I2</accession>
<dbReference type="Proteomes" id="UP000000763">
    <property type="component" value="Chromosome 7"/>
</dbReference>
<organism evidence="1 2">
    <name type="scientific">Oryza sativa subsp. japonica</name>
    <name type="common">Rice</name>
    <dbReference type="NCBI Taxonomy" id="39947"/>
    <lineage>
        <taxon>Eukaryota</taxon>
        <taxon>Viridiplantae</taxon>
        <taxon>Streptophyta</taxon>
        <taxon>Embryophyta</taxon>
        <taxon>Tracheophyta</taxon>
        <taxon>Spermatophyta</taxon>
        <taxon>Magnoliopsida</taxon>
        <taxon>Liliopsida</taxon>
        <taxon>Poales</taxon>
        <taxon>Poaceae</taxon>
        <taxon>BOP clade</taxon>
        <taxon>Oryzoideae</taxon>
        <taxon>Oryzeae</taxon>
        <taxon>Oryzinae</taxon>
        <taxon>Oryza</taxon>
        <taxon>Oryza sativa</taxon>
    </lineage>
</organism>
<reference evidence="2" key="2">
    <citation type="journal article" date="2008" name="Nucleic Acids Res.">
        <title>The rice annotation project database (RAP-DB): 2008 update.</title>
        <authorList>
            <consortium name="The rice annotation project (RAP)"/>
        </authorList>
    </citation>
    <scope>GENOME REANNOTATION</scope>
    <source>
        <strain evidence="2">cv. Nipponbare</strain>
    </source>
</reference>
<name>Q7F0I2_ORYSJ</name>
<gene>
    <name evidence="1" type="primary">P0571D04.128</name>
</gene>
<evidence type="ECO:0000313" key="1">
    <source>
        <dbReference type="EMBL" id="BAC83505.1"/>
    </source>
</evidence>
<proteinExistence type="predicted"/>
<protein>
    <submittedName>
        <fullName evidence="1">Uncharacterized protein</fullName>
    </submittedName>
</protein>
<reference evidence="2" key="1">
    <citation type="journal article" date="2005" name="Nature">
        <title>The map-based sequence of the rice genome.</title>
        <authorList>
            <consortium name="International rice genome sequencing project (IRGSP)"/>
            <person name="Matsumoto T."/>
            <person name="Wu J."/>
            <person name="Kanamori H."/>
            <person name="Katayose Y."/>
            <person name="Fujisawa M."/>
            <person name="Namiki N."/>
            <person name="Mizuno H."/>
            <person name="Yamamoto K."/>
            <person name="Antonio B.A."/>
            <person name="Baba T."/>
            <person name="Sakata K."/>
            <person name="Nagamura Y."/>
            <person name="Aoki H."/>
            <person name="Arikawa K."/>
            <person name="Arita K."/>
            <person name="Bito T."/>
            <person name="Chiden Y."/>
            <person name="Fujitsuka N."/>
            <person name="Fukunaka R."/>
            <person name="Hamada M."/>
            <person name="Harada C."/>
            <person name="Hayashi A."/>
            <person name="Hijishita S."/>
            <person name="Honda M."/>
            <person name="Hosokawa S."/>
            <person name="Ichikawa Y."/>
            <person name="Idonuma A."/>
            <person name="Iijima M."/>
            <person name="Ikeda M."/>
            <person name="Ikeno M."/>
            <person name="Ito K."/>
            <person name="Ito S."/>
            <person name="Ito T."/>
            <person name="Ito Y."/>
            <person name="Ito Y."/>
            <person name="Iwabuchi A."/>
            <person name="Kamiya K."/>
            <person name="Karasawa W."/>
            <person name="Kurita K."/>
            <person name="Katagiri S."/>
            <person name="Kikuta A."/>
            <person name="Kobayashi H."/>
            <person name="Kobayashi N."/>
            <person name="Machita K."/>
            <person name="Maehara T."/>
            <person name="Masukawa M."/>
            <person name="Mizubayashi T."/>
            <person name="Mukai Y."/>
            <person name="Nagasaki H."/>
            <person name="Nagata Y."/>
            <person name="Naito S."/>
            <person name="Nakashima M."/>
            <person name="Nakama Y."/>
            <person name="Nakamichi Y."/>
            <person name="Nakamura M."/>
            <person name="Meguro A."/>
            <person name="Negishi M."/>
            <person name="Ohta I."/>
            <person name="Ohta T."/>
            <person name="Okamoto M."/>
            <person name="Ono N."/>
            <person name="Saji S."/>
            <person name="Sakaguchi M."/>
            <person name="Sakai K."/>
            <person name="Shibata M."/>
            <person name="Shimokawa T."/>
            <person name="Song J."/>
            <person name="Takazaki Y."/>
            <person name="Terasawa K."/>
            <person name="Tsugane M."/>
            <person name="Tsuji K."/>
            <person name="Ueda S."/>
            <person name="Waki K."/>
            <person name="Yamagata H."/>
            <person name="Yamamoto M."/>
            <person name="Yamamoto S."/>
            <person name="Yamane H."/>
            <person name="Yoshiki S."/>
            <person name="Yoshihara R."/>
            <person name="Yukawa K."/>
            <person name="Zhong H."/>
            <person name="Yano M."/>
            <person name="Yuan Q."/>
            <person name="Ouyang S."/>
            <person name="Liu J."/>
            <person name="Jones K.M."/>
            <person name="Gansberger K."/>
            <person name="Moffat K."/>
            <person name="Hill J."/>
            <person name="Bera J."/>
            <person name="Fadrosh D."/>
            <person name="Jin S."/>
            <person name="Johri S."/>
            <person name="Kim M."/>
            <person name="Overton L."/>
            <person name="Reardon M."/>
            <person name="Tsitrin T."/>
            <person name="Vuong H."/>
            <person name="Weaver B."/>
            <person name="Ciecko A."/>
            <person name="Tallon L."/>
            <person name="Jackson J."/>
            <person name="Pai G."/>
            <person name="Aken S.V."/>
            <person name="Utterback T."/>
            <person name="Reidmuller S."/>
            <person name="Feldblyum T."/>
            <person name="Hsiao J."/>
            <person name="Zismann V."/>
            <person name="Iobst S."/>
            <person name="de Vazeille A.R."/>
            <person name="Buell C.R."/>
            <person name="Ying K."/>
            <person name="Li Y."/>
            <person name="Lu T."/>
            <person name="Huang Y."/>
            <person name="Zhao Q."/>
            <person name="Feng Q."/>
            <person name="Zhang L."/>
            <person name="Zhu J."/>
            <person name="Weng Q."/>
            <person name="Mu J."/>
            <person name="Lu Y."/>
            <person name="Fan D."/>
            <person name="Liu Y."/>
            <person name="Guan J."/>
            <person name="Zhang Y."/>
            <person name="Yu S."/>
            <person name="Liu X."/>
            <person name="Zhang Y."/>
            <person name="Hong G."/>
            <person name="Han B."/>
            <person name="Choisne N."/>
            <person name="Demange N."/>
            <person name="Orjeda G."/>
            <person name="Samain S."/>
            <person name="Cattolico L."/>
            <person name="Pelletier E."/>
            <person name="Couloux A."/>
            <person name="Segurens B."/>
            <person name="Wincker P."/>
            <person name="D'Hont A."/>
            <person name="Scarpelli C."/>
            <person name="Weissenbach J."/>
            <person name="Salanoubat M."/>
            <person name="Quetier F."/>
            <person name="Yu Y."/>
            <person name="Kim H.R."/>
            <person name="Rambo T."/>
            <person name="Currie J."/>
            <person name="Collura K."/>
            <person name="Luo M."/>
            <person name="Yang T."/>
            <person name="Ammiraju J.S.S."/>
            <person name="Engler F."/>
            <person name="Soderlund C."/>
            <person name="Wing R.A."/>
            <person name="Palmer L.E."/>
            <person name="de la Bastide M."/>
            <person name="Spiegel L."/>
            <person name="Nascimento L."/>
            <person name="Zutavern T."/>
            <person name="O'Shaughnessy A."/>
            <person name="Dike S."/>
            <person name="Dedhia N."/>
            <person name="Preston R."/>
            <person name="Balija V."/>
            <person name="McCombie W.R."/>
            <person name="Chow T."/>
            <person name="Chen H."/>
            <person name="Chung M."/>
            <person name="Chen C."/>
            <person name="Shaw J."/>
            <person name="Wu H."/>
            <person name="Hsiao K."/>
            <person name="Chao Y."/>
            <person name="Chu M."/>
            <person name="Cheng C."/>
            <person name="Hour A."/>
            <person name="Lee P."/>
            <person name="Lin S."/>
            <person name="Lin Y."/>
            <person name="Liou J."/>
            <person name="Liu S."/>
            <person name="Hsing Y."/>
            <person name="Raghuvanshi S."/>
            <person name="Mohanty A."/>
            <person name="Bharti A.K."/>
            <person name="Gaur A."/>
            <person name="Gupta V."/>
            <person name="Kumar D."/>
            <person name="Ravi V."/>
            <person name="Vij S."/>
            <person name="Kapur A."/>
            <person name="Khurana P."/>
            <person name="Khurana P."/>
            <person name="Khurana J.P."/>
            <person name="Tyagi A.K."/>
            <person name="Gaikwad K."/>
            <person name="Singh A."/>
            <person name="Dalal V."/>
            <person name="Srivastava S."/>
            <person name="Dixit A."/>
            <person name="Pal A.K."/>
            <person name="Ghazi I.A."/>
            <person name="Yadav M."/>
            <person name="Pandit A."/>
            <person name="Bhargava A."/>
            <person name="Sureshbabu K."/>
            <person name="Batra K."/>
            <person name="Sharma T.R."/>
            <person name="Mohapatra T."/>
            <person name="Singh N.K."/>
            <person name="Messing J."/>
            <person name="Nelson A.B."/>
            <person name="Fuks G."/>
            <person name="Kavchok S."/>
            <person name="Keizer G."/>
            <person name="Linton E."/>
            <person name="Llaca V."/>
            <person name="Song R."/>
            <person name="Tanyolac B."/>
            <person name="Young S."/>
            <person name="Ho-Il K."/>
            <person name="Hahn J.H."/>
            <person name="Sangsakoo G."/>
            <person name="Vanavichit A."/>
            <person name="de Mattos Luiz.A.T."/>
            <person name="Zimmer P.D."/>
            <person name="Malone G."/>
            <person name="Dellagostin O."/>
            <person name="de Oliveira A.C."/>
            <person name="Bevan M."/>
            <person name="Bancroft I."/>
            <person name="Minx P."/>
            <person name="Cordum H."/>
            <person name="Wilson R."/>
            <person name="Cheng Z."/>
            <person name="Jin W."/>
            <person name="Jiang J."/>
            <person name="Leong S.A."/>
            <person name="Iwama H."/>
            <person name="Gojobori T."/>
            <person name="Itoh T."/>
            <person name="Niimura Y."/>
            <person name="Fujii Y."/>
            <person name="Habara T."/>
            <person name="Sakai H."/>
            <person name="Sato Y."/>
            <person name="Wilson G."/>
            <person name="Kumar K."/>
            <person name="McCouch S."/>
            <person name="Juretic N."/>
            <person name="Hoen D."/>
            <person name="Wright S."/>
            <person name="Bruskiewich R."/>
            <person name="Bureau T."/>
            <person name="Miyao A."/>
            <person name="Hirochika H."/>
            <person name="Nishikawa T."/>
            <person name="Kadowaki K."/>
            <person name="Sugiura M."/>
            <person name="Burr B."/>
            <person name="Sasaki T."/>
        </authorList>
    </citation>
    <scope>NUCLEOTIDE SEQUENCE [LARGE SCALE GENOMIC DNA]</scope>
    <source>
        <strain evidence="2">cv. Nipponbare</strain>
    </source>
</reference>
<dbReference type="EMBL" id="AP004315">
    <property type="protein sequence ID" value="BAC83505.1"/>
    <property type="molecule type" value="Genomic_DNA"/>
</dbReference>
<evidence type="ECO:0000313" key="2">
    <source>
        <dbReference type="Proteomes" id="UP000000763"/>
    </source>
</evidence>
<dbReference type="AlphaFoldDB" id="Q7F0I2"/>
<sequence>MRNNSYLKEFQHPQDLIHDEKNEGLRGGPCISRGVLESPALALDMLLILTSLLNKFISLFTD</sequence>